<accession>A0A256IPP0</accession>
<reference evidence="1 2" key="1">
    <citation type="journal article" date="2014" name="Front. Microbiol.">
        <title>Population and genomic analysis of the genus Halorubrum.</title>
        <authorList>
            <person name="Fullmer M.S."/>
            <person name="Soucy S.M."/>
            <person name="Swithers K.S."/>
            <person name="Makkay A.M."/>
            <person name="Wheeler R."/>
            <person name="Ventosa A."/>
            <person name="Gogarten J.P."/>
            <person name="Papke R.T."/>
        </authorList>
    </citation>
    <scope>NUCLEOTIDE SEQUENCE [LARGE SCALE GENOMIC DNA]</scope>
    <source>
        <strain evidence="1 2">Cb34</strain>
    </source>
</reference>
<organism evidence="1 2">
    <name type="scientific">Halorubrum halodurans</name>
    <dbReference type="NCBI Taxonomy" id="1383851"/>
    <lineage>
        <taxon>Archaea</taxon>
        <taxon>Methanobacteriati</taxon>
        <taxon>Methanobacteriota</taxon>
        <taxon>Stenosarchaea group</taxon>
        <taxon>Halobacteria</taxon>
        <taxon>Halobacteriales</taxon>
        <taxon>Haloferacaceae</taxon>
        <taxon>Halorubrum</taxon>
    </lineage>
</organism>
<keyword evidence="2" id="KW-1185">Reference proteome</keyword>
<name>A0A256IPP0_9EURY</name>
<sequence>MAENLTGYRELLCVLETTVELGGWFDNYGQHIYNRCEEIEEIIIPKITRPPIDLDRPRHKLADEIQERHGHMSIYAAEAAAEYWMNQ</sequence>
<dbReference type="EMBL" id="NHPJ01000032">
    <property type="protein sequence ID" value="OYR58495.1"/>
    <property type="molecule type" value="Genomic_DNA"/>
</dbReference>
<evidence type="ECO:0000313" key="1">
    <source>
        <dbReference type="EMBL" id="OYR58495.1"/>
    </source>
</evidence>
<protein>
    <submittedName>
        <fullName evidence="1">Uncharacterized protein</fullName>
    </submittedName>
</protein>
<proteinExistence type="predicted"/>
<evidence type="ECO:0000313" key="2">
    <source>
        <dbReference type="Proteomes" id="UP000216308"/>
    </source>
</evidence>
<gene>
    <name evidence="1" type="ORF">DJ70_02965</name>
</gene>
<dbReference type="AlphaFoldDB" id="A0A256IPP0"/>
<dbReference type="Proteomes" id="UP000216308">
    <property type="component" value="Unassembled WGS sequence"/>
</dbReference>
<comment type="caution">
    <text evidence="1">The sequence shown here is derived from an EMBL/GenBank/DDBJ whole genome shotgun (WGS) entry which is preliminary data.</text>
</comment>